<feature type="region of interest" description="Disordered" evidence="1">
    <location>
        <begin position="289"/>
        <end position="463"/>
    </location>
</feature>
<protein>
    <submittedName>
        <fullName evidence="3">Protein transport protein SEC31-like isoform X1</fullName>
    </submittedName>
</protein>
<accession>A0AAD8FJC6</accession>
<feature type="transmembrane region" description="Helical" evidence="2">
    <location>
        <begin position="47"/>
        <end position="67"/>
    </location>
</feature>
<feature type="compositionally biased region" description="Pro residues" evidence="1">
    <location>
        <begin position="296"/>
        <end position="310"/>
    </location>
</feature>
<reference evidence="3" key="2">
    <citation type="submission" date="2023-04" db="EMBL/GenBank/DDBJ databases">
        <authorList>
            <person name="Bu L."/>
            <person name="Lu L."/>
            <person name="Laidemitt M.R."/>
            <person name="Zhang S.M."/>
            <person name="Mutuku M."/>
            <person name="Mkoji G."/>
            <person name="Steinauer M."/>
            <person name="Loker E.S."/>
        </authorList>
    </citation>
    <scope>NUCLEOTIDE SEQUENCE</scope>
    <source>
        <strain evidence="3">KasaAsao</strain>
        <tissue evidence="3">Whole Snail</tissue>
    </source>
</reference>
<proteinExistence type="predicted"/>
<sequence>MFLSQARKCMIAPSLPPLASRPQATLVTYSMLPNFEYFKMAEMLQRVVFFCILIHCLLCVVSVGGLARRGGRGSSRSYGHRTSTSIRSTTKIKVKHNVVLSGRIVRGSSIYTSSNWRAAFYAGAIYGGTRHVHMHPNTMPTICTNRFDSRPDGLVYGYFICPKDNDLMDEIYCCGPDNREYCCNKTMAEVYYSNHYHSQSGGLSVGAIVGNVIAAVIVVGLAAFCCKKRKQAGQIIRKFSKRGGRSKQDYHGPQAVPLSSPELTNGDSTMITQAPPSYAAATTVGYDGSQQYPYSGPQPFPPGAPQPYPPYNGTEDKSGQLPPEIVAGEPFKPYPSDGPAPYPMMPNGSENIPYPPPSGSPYPPPEGTPYPPPGAHYPPPGSTPYLPPGGAPYPPPGGAPYAYMAPFDAPYPQSAPAPYPVNPDVTGPPNYGAPYPSSVPGDQGHVSGAGDSQEKKPTGNSYA</sequence>
<keyword evidence="2" id="KW-0812">Transmembrane</keyword>
<gene>
    <name evidence="3" type="ORF">Bpfe_003240</name>
</gene>
<feature type="region of interest" description="Disordered" evidence="1">
    <location>
        <begin position="242"/>
        <end position="264"/>
    </location>
</feature>
<keyword evidence="4" id="KW-1185">Reference proteome</keyword>
<reference evidence="3" key="1">
    <citation type="journal article" date="2023" name="PLoS Negl. Trop. Dis.">
        <title>A genome sequence for Biomphalaria pfeifferi, the major vector snail for the human-infecting parasite Schistosoma mansoni.</title>
        <authorList>
            <person name="Bu L."/>
            <person name="Lu L."/>
            <person name="Laidemitt M.R."/>
            <person name="Zhang S.M."/>
            <person name="Mutuku M."/>
            <person name="Mkoji G."/>
            <person name="Steinauer M."/>
            <person name="Loker E.S."/>
        </authorList>
    </citation>
    <scope>NUCLEOTIDE SEQUENCE</scope>
    <source>
        <strain evidence="3">KasaAsao</strain>
    </source>
</reference>
<dbReference type="EMBL" id="JASAOG010000008">
    <property type="protein sequence ID" value="KAK0067142.1"/>
    <property type="molecule type" value="Genomic_DNA"/>
</dbReference>
<dbReference type="Proteomes" id="UP001233172">
    <property type="component" value="Unassembled WGS sequence"/>
</dbReference>
<organism evidence="3 4">
    <name type="scientific">Biomphalaria pfeifferi</name>
    <name type="common">Bloodfluke planorb</name>
    <name type="synonym">Freshwater snail</name>
    <dbReference type="NCBI Taxonomy" id="112525"/>
    <lineage>
        <taxon>Eukaryota</taxon>
        <taxon>Metazoa</taxon>
        <taxon>Spiralia</taxon>
        <taxon>Lophotrochozoa</taxon>
        <taxon>Mollusca</taxon>
        <taxon>Gastropoda</taxon>
        <taxon>Heterobranchia</taxon>
        <taxon>Euthyneura</taxon>
        <taxon>Panpulmonata</taxon>
        <taxon>Hygrophila</taxon>
        <taxon>Lymnaeoidea</taxon>
        <taxon>Planorbidae</taxon>
        <taxon>Biomphalaria</taxon>
    </lineage>
</organism>
<feature type="transmembrane region" description="Helical" evidence="2">
    <location>
        <begin position="203"/>
        <end position="224"/>
    </location>
</feature>
<evidence type="ECO:0000313" key="4">
    <source>
        <dbReference type="Proteomes" id="UP001233172"/>
    </source>
</evidence>
<keyword evidence="2" id="KW-0472">Membrane</keyword>
<feature type="compositionally biased region" description="Pro residues" evidence="1">
    <location>
        <begin position="332"/>
        <end position="344"/>
    </location>
</feature>
<evidence type="ECO:0000256" key="2">
    <source>
        <dbReference type="SAM" id="Phobius"/>
    </source>
</evidence>
<keyword evidence="2" id="KW-1133">Transmembrane helix</keyword>
<evidence type="ECO:0000256" key="1">
    <source>
        <dbReference type="SAM" id="MobiDB-lite"/>
    </source>
</evidence>
<feature type="compositionally biased region" description="Low complexity" evidence="1">
    <location>
        <begin position="399"/>
        <end position="412"/>
    </location>
</feature>
<feature type="compositionally biased region" description="Pro residues" evidence="1">
    <location>
        <begin position="353"/>
        <end position="398"/>
    </location>
</feature>
<comment type="caution">
    <text evidence="3">The sequence shown here is derived from an EMBL/GenBank/DDBJ whole genome shotgun (WGS) entry which is preliminary data.</text>
</comment>
<evidence type="ECO:0000313" key="3">
    <source>
        <dbReference type="EMBL" id="KAK0067142.1"/>
    </source>
</evidence>
<dbReference type="AlphaFoldDB" id="A0AAD8FJC6"/>
<name>A0AAD8FJC6_BIOPF</name>